<comment type="caution">
    <text evidence="1">The sequence shown here is derived from an EMBL/GenBank/DDBJ whole genome shotgun (WGS) entry which is preliminary data.</text>
</comment>
<dbReference type="EMBL" id="LUEZ02000113">
    <property type="protein sequence ID" value="RDB17138.1"/>
    <property type="molecule type" value="Genomic_DNA"/>
</dbReference>
<name>A0A369J5A3_HYPMA</name>
<evidence type="ECO:0000313" key="1">
    <source>
        <dbReference type="EMBL" id="RDB17138.1"/>
    </source>
</evidence>
<dbReference type="Proteomes" id="UP000076154">
    <property type="component" value="Unassembled WGS sequence"/>
</dbReference>
<organism evidence="1 2">
    <name type="scientific">Hypsizygus marmoreus</name>
    <name type="common">White beech mushroom</name>
    <name type="synonym">Agaricus marmoreus</name>
    <dbReference type="NCBI Taxonomy" id="39966"/>
    <lineage>
        <taxon>Eukaryota</taxon>
        <taxon>Fungi</taxon>
        <taxon>Dikarya</taxon>
        <taxon>Basidiomycota</taxon>
        <taxon>Agaricomycotina</taxon>
        <taxon>Agaricomycetes</taxon>
        <taxon>Agaricomycetidae</taxon>
        <taxon>Agaricales</taxon>
        <taxon>Tricholomatineae</taxon>
        <taxon>Lyophyllaceae</taxon>
        <taxon>Hypsizygus</taxon>
    </lineage>
</organism>
<gene>
    <name evidence="1" type="ORF">Hypma_001885</name>
</gene>
<dbReference type="AlphaFoldDB" id="A0A369J5A3"/>
<accession>A0A369J5A3</accession>
<protein>
    <submittedName>
        <fullName evidence="1">Uncharacterized protein</fullName>
    </submittedName>
</protein>
<keyword evidence="2" id="KW-1185">Reference proteome</keyword>
<dbReference type="InParanoid" id="A0A369J5A3"/>
<proteinExistence type="predicted"/>
<evidence type="ECO:0000313" key="2">
    <source>
        <dbReference type="Proteomes" id="UP000076154"/>
    </source>
</evidence>
<reference evidence="1" key="1">
    <citation type="submission" date="2018-04" db="EMBL/GenBank/DDBJ databases">
        <title>Whole genome sequencing of Hypsizygus marmoreus.</title>
        <authorList>
            <person name="Choi I.-G."/>
            <person name="Min B."/>
            <person name="Kim J.-G."/>
            <person name="Kim S."/>
            <person name="Oh Y.-L."/>
            <person name="Kong W.-S."/>
            <person name="Park H."/>
            <person name="Jeong J."/>
            <person name="Song E.-S."/>
        </authorList>
    </citation>
    <scope>NUCLEOTIDE SEQUENCE [LARGE SCALE GENOMIC DNA]</scope>
    <source>
        <strain evidence="1">51987-8</strain>
    </source>
</reference>
<sequence length="85" mass="9638">MQYKSCTQKALRVAGIPAVSALYPTVVAVLAHHRCPVVDTYEVNRRVSEQRWRTYTVGLGGMKSSHDARKRCCPVYSTQSRLEIR</sequence>